<proteinExistence type="predicted"/>
<accession>A0A318SA72</accession>
<sequence length="534" mass="60168">MVASFPREAPILRYRLYDHRIPVARRRDLLWPVWAYRVVAPRPRSRRWNFLQRAVTGLLLRGYHDDVAIADLLHLHPDLVRVVRRQLVDNGTTFEDGLVKPDAARRLRDETFDLAQNLDDFITGYVFQDPFSGLLLPRLASTIETPDVTFDDRGFPVLLFNNRSHRPFVELPTGAPPATPTPRDVLDAVTRFERARHGSSEAFEDDDRPANVARRVDRVNFIEDRPHLMFVSTYLYFEEGDQDWNVCDPFGLRTSPLTTVVKRRSRDSKNLAAFVERLHERVTPEGEASYASVLDRVQADAEREVERHFGQRAQEHPLYQWLLECELAHQELRSASDKHAERKANEALKATRKLIEGVLAVVRDAHATAGVEQHLIEHDRTYNARRLDAMAQSLGFVTPLPERLSSVKVSDVYAMANRAWTGKLRPLLVATLIAAYRDARHPLRAVATRDPTFLHDLESAIHWGGGAAHVPNADDAPLPPAVTVAPNARDVAYRALSALCFTDPSALRSFGATASPAVGVVDEPLDDGIDDLDA</sequence>
<dbReference type="Proteomes" id="UP000248326">
    <property type="component" value="Unassembled WGS sequence"/>
</dbReference>
<protein>
    <submittedName>
        <fullName evidence="1">Uncharacterized protein</fullName>
    </submittedName>
</protein>
<keyword evidence="2" id="KW-1185">Reference proteome</keyword>
<comment type="caution">
    <text evidence="1">The sequence shown here is derived from an EMBL/GenBank/DDBJ whole genome shotgun (WGS) entry which is preliminary data.</text>
</comment>
<dbReference type="OrthoDB" id="517904at2"/>
<dbReference type="RefSeq" id="WP_110886467.1">
    <property type="nucleotide sequence ID" value="NZ_QJSX01000006.1"/>
</dbReference>
<evidence type="ECO:0000313" key="1">
    <source>
        <dbReference type="EMBL" id="PYE54070.1"/>
    </source>
</evidence>
<evidence type="ECO:0000313" key="2">
    <source>
        <dbReference type="Proteomes" id="UP000248326"/>
    </source>
</evidence>
<reference evidence="1 2" key="1">
    <citation type="submission" date="2018-06" db="EMBL/GenBank/DDBJ databases">
        <title>Genomic Encyclopedia of Type Strains, Phase IV (KMG-IV): sequencing the most valuable type-strain genomes for metagenomic binning, comparative biology and taxonomic classification.</title>
        <authorList>
            <person name="Goeker M."/>
        </authorList>
    </citation>
    <scope>NUCLEOTIDE SEQUENCE [LARGE SCALE GENOMIC DNA]</scope>
    <source>
        <strain evidence="1 2">DSM 18048</strain>
    </source>
</reference>
<organism evidence="1 2">
    <name type="scientific">Deinococcus yavapaiensis KR-236</name>
    <dbReference type="NCBI Taxonomy" id="694435"/>
    <lineage>
        <taxon>Bacteria</taxon>
        <taxon>Thermotogati</taxon>
        <taxon>Deinococcota</taxon>
        <taxon>Deinococci</taxon>
        <taxon>Deinococcales</taxon>
        <taxon>Deinococcaceae</taxon>
        <taxon>Deinococcus</taxon>
    </lineage>
</organism>
<gene>
    <name evidence="1" type="ORF">DES52_10632</name>
</gene>
<dbReference type="EMBL" id="QJSX01000006">
    <property type="protein sequence ID" value="PYE54070.1"/>
    <property type="molecule type" value="Genomic_DNA"/>
</dbReference>
<dbReference type="AlphaFoldDB" id="A0A318SA72"/>
<name>A0A318SA72_9DEIO</name>